<dbReference type="EMBL" id="JARJCN010000019">
    <property type="protein sequence ID" value="KAJ7091861.1"/>
    <property type="molecule type" value="Genomic_DNA"/>
</dbReference>
<dbReference type="AlphaFoldDB" id="A0AAD6XNN5"/>
<dbReference type="Gene3D" id="3.40.50.720">
    <property type="entry name" value="NAD(P)-binding Rossmann-like Domain"/>
    <property type="match status" value="1"/>
</dbReference>
<name>A0AAD6XNN5_9AGAR</name>
<reference evidence="1" key="1">
    <citation type="submission" date="2023-03" db="EMBL/GenBank/DDBJ databases">
        <title>Massive genome expansion in bonnet fungi (Mycena s.s.) driven by repeated elements and novel gene families across ecological guilds.</title>
        <authorList>
            <consortium name="Lawrence Berkeley National Laboratory"/>
            <person name="Harder C.B."/>
            <person name="Miyauchi S."/>
            <person name="Viragh M."/>
            <person name="Kuo A."/>
            <person name="Thoen E."/>
            <person name="Andreopoulos B."/>
            <person name="Lu D."/>
            <person name="Skrede I."/>
            <person name="Drula E."/>
            <person name="Henrissat B."/>
            <person name="Morin E."/>
            <person name="Kohler A."/>
            <person name="Barry K."/>
            <person name="LaButti K."/>
            <person name="Morin E."/>
            <person name="Salamov A."/>
            <person name="Lipzen A."/>
            <person name="Mereny Z."/>
            <person name="Hegedus B."/>
            <person name="Baldrian P."/>
            <person name="Stursova M."/>
            <person name="Weitz H."/>
            <person name="Taylor A."/>
            <person name="Grigoriev I.V."/>
            <person name="Nagy L.G."/>
            <person name="Martin F."/>
            <person name="Kauserud H."/>
        </authorList>
    </citation>
    <scope>NUCLEOTIDE SEQUENCE</scope>
    <source>
        <strain evidence="1">CBHHK173m</strain>
    </source>
</reference>
<keyword evidence="2" id="KW-1185">Reference proteome</keyword>
<gene>
    <name evidence="1" type="ORF">B0H15DRAFT_929931</name>
</gene>
<protein>
    <submittedName>
        <fullName evidence="1">Uncharacterized protein</fullName>
    </submittedName>
</protein>
<accession>A0AAD6XNN5</accession>
<dbReference type="Gene3D" id="3.90.180.10">
    <property type="entry name" value="Medium-chain alcohol dehydrogenases, catalytic domain"/>
    <property type="match status" value="1"/>
</dbReference>
<dbReference type="InterPro" id="IPR011032">
    <property type="entry name" value="GroES-like_sf"/>
</dbReference>
<sequence>MVLGHDNVGNLKVSRIGESVKEFAFGDVVNTHKICGPANVRKHYGVHNLRQLGRVRFFFKIPQGLVPLMCGGATIFFEVIESDSHNIHFTDRVVIGDLEHITMRFLAKMGVSIVVFSSTLSKRESH</sequence>
<dbReference type="SUPFAM" id="SSF50129">
    <property type="entry name" value="GroES-like"/>
    <property type="match status" value="1"/>
</dbReference>
<proteinExistence type="predicted"/>
<evidence type="ECO:0000313" key="2">
    <source>
        <dbReference type="Proteomes" id="UP001222325"/>
    </source>
</evidence>
<comment type="caution">
    <text evidence="1">The sequence shown here is derived from an EMBL/GenBank/DDBJ whole genome shotgun (WGS) entry which is preliminary data.</text>
</comment>
<evidence type="ECO:0000313" key="1">
    <source>
        <dbReference type="EMBL" id="KAJ7091861.1"/>
    </source>
</evidence>
<dbReference type="Proteomes" id="UP001222325">
    <property type="component" value="Unassembled WGS sequence"/>
</dbReference>
<organism evidence="1 2">
    <name type="scientific">Mycena belliarum</name>
    <dbReference type="NCBI Taxonomy" id="1033014"/>
    <lineage>
        <taxon>Eukaryota</taxon>
        <taxon>Fungi</taxon>
        <taxon>Dikarya</taxon>
        <taxon>Basidiomycota</taxon>
        <taxon>Agaricomycotina</taxon>
        <taxon>Agaricomycetes</taxon>
        <taxon>Agaricomycetidae</taxon>
        <taxon>Agaricales</taxon>
        <taxon>Marasmiineae</taxon>
        <taxon>Mycenaceae</taxon>
        <taxon>Mycena</taxon>
    </lineage>
</organism>